<name>A0A556A937_9BURK</name>
<evidence type="ECO:0000256" key="1">
    <source>
        <dbReference type="SAM" id="SignalP"/>
    </source>
</evidence>
<reference evidence="2 3" key="1">
    <citation type="submission" date="2019-07" db="EMBL/GenBank/DDBJ databases">
        <title>Qingshengfaniella alkalisoli gen. nov., sp. nov., isolated from saline soil.</title>
        <authorList>
            <person name="Xu L."/>
            <person name="Huang X.-X."/>
            <person name="Sun J.-Q."/>
        </authorList>
    </citation>
    <scope>NUCLEOTIDE SEQUENCE [LARGE SCALE GENOMIC DNA]</scope>
    <source>
        <strain evidence="2 3">DSM 27279</strain>
    </source>
</reference>
<dbReference type="AlphaFoldDB" id="A0A556A937"/>
<feature type="signal peptide" evidence="1">
    <location>
        <begin position="1"/>
        <end position="21"/>
    </location>
</feature>
<dbReference type="OrthoDB" id="8962020at2"/>
<organism evidence="2 3">
    <name type="scientific">Verticiella sediminum</name>
    <dbReference type="NCBI Taxonomy" id="1247510"/>
    <lineage>
        <taxon>Bacteria</taxon>
        <taxon>Pseudomonadati</taxon>
        <taxon>Pseudomonadota</taxon>
        <taxon>Betaproteobacteria</taxon>
        <taxon>Burkholderiales</taxon>
        <taxon>Alcaligenaceae</taxon>
        <taxon>Verticiella</taxon>
    </lineage>
</organism>
<sequence>MTHHRPLSFASCALAAAAVLAGCTTLEQRLPPGTATDAVVAAMGKPSLSCPLPDGGQRLVWSGQPFRQASWAADAGPDGRTTGVQQVLTDAGFAQLRTGEWNRDRVRCTFGPPAQIGAVGSFGHPQEVWSYAYKQDTVWNSLMHVHFDDAGYVTRVYPGPDPAYDPDRGMFGAL</sequence>
<evidence type="ECO:0000313" key="3">
    <source>
        <dbReference type="Proteomes" id="UP000318405"/>
    </source>
</evidence>
<dbReference type="RefSeq" id="WP_143950803.1">
    <property type="nucleotide sequence ID" value="NZ_BAABMB010000005.1"/>
</dbReference>
<feature type="chain" id="PRO_5022207984" evidence="1">
    <location>
        <begin position="22"/>
        <end position="174"/>
    </location>
</feature>
<proteinExistence type="predicted"/>
<gene>
    <name evidence="2" type="ORF">FOZ76_23880</name>
</gene>
<keyword evidence="1" id="KW-0732">Signal</keyword>
<protein>
    <submittedName>
        <fullName evidence="2">Outer membrane protein assembly factor BamE</fullName>
    </submittedName>
</protein>
<evidence type="ECO:0000313" key="2">
    <source>
        <dbReference type="EMBL" id="TSH89399.1"/>
    </source>
</evidence>
<comment type="caution">
    <text evidence="2">The sequence shown here is derived from an EMBL/GenBank/DDBJ whole genome shotgun (WGS) entry which is preliminary data.</text>
</comment>
<dbReference type="Proteomes" id="UP000318405">
    <property type="component" value="Unassembled WGS sequence"/>
</dbReference>
<keyword evidence="3" id="KW-1185">Reference proteome</keyword>
<dbReference type="EMBL" id="VLTJ01000041">
    <property type="protein sequence ID" value="TSH89399.1"/>
    <property type="molecule type" value="Genomic_DNA"/>
</dbReference>
<dbReference type="PROSITE" id="PS51257">
    <property type="entry name" value="PROKAR_LIPOPROTEIN"/>
    <property type="match status" value="1"/>
</dbReference>
<accession>A0A556A937</accession>